<sequence>MPVDLDEHPVQTSSKLKITEAFPKGLPYKKPKPFLSSNGLHWDYQLDNSLCDSLRNELEMHYNNHQKENCREKAKIPLYLFISGAGTGKSRNASEFHKTMVRCSGENLRDRLENSWVFHVNYENGTSLMPSEDPFEAVSARMLKQLLNTKLSTIISRYEPTQPWEVLELVAKYHDLELKDATVVMIIDGLQNIMDDVDDGKNKGSIFYRTLTSIVDLSLEDTFLITCCTATICGPIENFLADTQRKRVYLPIVSLAPPTINNQNVFDMNDPIINILVSDCDGHGRVLEILADILKKIDNINNCNVSNLMELIRKELISEYDKAFSFTSEESKKIIRVILTHQRLHRYTSILKEEVNFTPDKICRTGMFRFHKLGTTDEGYLTMPYVWLWVMANNFLEIDDPQIRYWHFNDYSEHVAKEDKTLASGYCMWQNFEIFNANFRCMKSKVYDEGEIVSVSDIHNGARLNSDISFKNHHLRTDISSNWVNSSSKFQEPTVQCEHALVNVRDYSYCIINGVSAPYGDAFIWLDTTLQNANEDDYINERRKSASDNDYFMLYITKECNINLPGKSGIVDRNCWNEYFGPFAGRAYIFASKGPLNINKASYAQLQIADYVGPKTAVKIMEERKKRPFDGADDARKRLKGQRVSKKALEQYIYTK</sequence>
<accession>A0A2N1MFJ9</accession>
<organism evidence="1 2">
    <name type="scientific">Rhizophagus irregularis</name>
    <dbReference type="NCBI Taxonomy" id="588596"/>
    <lineage>
        <taxon>Eukaryota</taxon>
        <taxon>Fungi</taxon>
        <taxon>Fungi incertae sedis</taxon>
        <taxon>Mucoromycota</taxon>
        <taxon>Glomeromycotina</taxon>
        <taxon>Glomeromycetes</taxon>
        <taxon>Glomerales</taxon>
        <taxon>Glomeraceae</taxon>
        <taxon>Rhizophagus</taxon>
    </lineage>
</organism>
<dbReference type="SUPFAM" id="SSF160975">
    <property type="entry name" value="AF1531-like"/>
    <property type="match status" value="1"/>
</dbReference>
<dbReference type="Proteomes" id="UP000233469">
    <property type="component" value="Unassembled WGS sequence"/>
</dbReference>
<dbReference type="VEuPathDB" id="FungiDB:RhiirA1_305901"/>
<gene>
    <name evidence="1" type="ORF">RhiirC2_719135</name>
</gene>
<dbReference type="AlphaFoldDB" id="A0A2N1MFJ9"/>
<reference evidence="1 2" key="1">
    <citation type="submission" date="2016-04" db="EMBL/GenBank/DDBJ databases">
        <title>Genome analyses suggest a sexual origin of heterokaryosis in a supposedly ancient asexual fungus.</title>
        <authorList>
            <person name="Ropars J."/>
            <person name="Sedzielewska K."/>
            <person name="Noel J."/>
            <person name="Charron P."/>
            <person name="Farinelli L."/>
            <person name="Marton T."/>
            <person name="Kruger M."/>
            <person name="Pelin A."/>
            <person name="Brachmann A."/>
            <person name="Corradi N."/>
        </authorList>
    </citation>
    <scope>NUCLEOTIDE SEQUENCE [LARGE SCALE GENOMIC DNA]</scope>
    <source>
        <strain evidence="1 2">C2</strain>
    </source>
</reference>
<name>A0A2N1MFJ9_9GLOM</name>
<comment type="caution">
    <text evidence="1">The sequence shown here is derived from an EMBL/GenBank/DDBJ whole genome shotgun (WGS) entry which is preliminary data.</text>
</comment>
<dbReference type="VEuPathDB" id="FungiDB:RhiirFUN_025044"/>
<evidence type="ECO:0000313" key="2">
    <source>
        <dbReference type="Proteomes" id="UP000233469"/>
    </source>
</evidence>
<dbReference type="EMBL" id="LLXL01002597">
    <property type="protein sequence ID" value="PKK60411.1"/>
    <property type="molecule type" value="Genomic_DNA"/>
</dbReference>
<protein>
    <submittedName>
        <fullName evidence="1">Uncharacterized protein</fullName>
    </submittedName>
</protein>
<evidence type="ECO:0000313" key="1">
    <source>
        <dbReference type="EMBL" id="PKK60411.1"/>
    </source>
</evidence>
<reference evidence="1 2" key="2">
    <citation type="submission" date="2017-10" db="EMBL/GenBank/DDBJ databases">
        <title>Extensive intraspecific genome diversity in a model arbuscular mycorrhizal fungus.</title>
        <authorList>
            <person name="Chen E.C.H."/>
            <person name="Morin E."/>
            <person name="Baudet D."/>
            <person name="Noel J."/>
            <person name="Ndikumana S."/>
            <person name="Charron P."/>
            <person name="St-Onge C."/>
            <person name="Giorgi J."/>
            <person name="Grigoriev I.V."/>
            <person name="Roux C."/>
            <person name="Martin F.M."/>
            <person name="Corradi N."/>
        </authorList>
    </citation>
    <scope>NUCLEOTIDE SEQUENCE [LARGE SCALE GENOMIC DNA]</scope>
    <source>
        <strain evidence="1 2">C2</strain>
    </source>
</reference>
<proteinExistence type="predicted"/>
<dbReference type="VEuPathDB" id="FungiDB:FUN_012979"/>
<dbReference type="Gene3D" id="1.10.150.320">
    <property type="entry name" value="Photosystem II 12 kDa extrinsic protein"/>
    <property type="match status" value="1"/>
</dbReference>